<dbReference type="RefSeq" id="WP_130913912.1">
    <property type="nucleotide sequence ID" value="NZ_LR215974.1"/>
</dbReference>
<organism evidence="1 2">
    <name type="scientific">Chryseobacterium taihuense</name>
    <dbReference type="NCBI Taxonomy" id="1141221"/>
    <lineage>
        <taxon>Bacteria</taxon>
        <taxon>Pseudomonadati</taxon>
        <taxon>Bacteroidota</taxon>
        <taxon>Flavobacteriia</taxon>
        <taxon>Flavobacteriales</taxon>
        <taxon>Weeksellaceae</taxon>
        <taxon>Chryseobacterium group</taxon>
        <taxon>Chryseobacterium</taxon>
    </lineage>
</organism>
<dbReference type="KEGG" id="ctai:NCTC12078_01247"/>
<dbReference type="AlphaFoldDB" id="A0A4U8WAM5"/>
<sequence length="403" mass="47163">MQHSGNYISLKNPFRSFLMGGFECADHQNAFGERIDLIELTGHNRFIHEDYQRLSNIEIKTVREGIRWSFVEKTPFNYDWTQVEEIIAASRNNGIQVIWDICHFGFPDDMTPLHPMFARRFSHLCRAFVIKYRSLDPKGELIITPINEVSFLSWLGGDANGTSPYCINQGWEVKYMLMKAYIEGIEMMKEIDPTVKIMTTEPLINITSQDPSNVTSVLKANEKNQEQFQVLEILTGKMCPELRGKPEYLDIIGVNFYFNNQWIFPDHQFIPWNEIPSNPYWRSLHSLIEEVFVNYKKPIVLSETSIPEDDRYGWLRMITEECLTILKSGLPLYGCCIYPIIDRPDWDFPKIWHHSGLWDIPDPETLERKVHEESLSVLLEFQNNIKILNLKSLFDKNKICNLI</sequence>
<reference evidence="1 2" key="1">
    <citation type="submission" date="2019-02" db="EMBL/GenBank/DDBJ databases">
        <authorList>
            <consortium name="Pathogen Informatics"/>
        </authorList>
    </citation>
    <scope>NUCLEOTIDE SEQUENCE [LARGE SCALE GENOMIC DNA]</scope>
    <source>
        <strain evidence="1 2">3012STDY6944375</strain>
    </source>
</reference>
<dbReference type="Gene3D" id="3.20.20.80">
    <property type="entry name" value="Glycosidases"/>
    <property type="match status" value="1"/>
</dbReference>
<evidence type="ECO:0000313" key="2">
    <source>
        <dbReference type="Proteomes" id="UP000290013"/>
    </source>
</evidence>
<gene>
    <name evidence="1" type="ORF">NCTC12078_01247</name>
</gene>
<name>A0A4U8WAM5_9FLAO</name>
<evidence type="ECO:0000313" key="1">
    <source>
        <dbReference type="EMBL" id="VFB03252.1"/>
    </source>
</evidence>
<protein>
    <submittedName>
        <fullName evidence="1">Beta-xylosidase</fullName>
    </submittedName>
</protein>
<accession>A0A4U8WAM5</accession>
<proteinExistence type="predicted"/>
<dbReference type="SUPFAM" id="SSF51445">
    <property type="entry name" value="(Trans)glycosidases"/>
    <property type="match status" value="1"/>
</dbReference>
<dbReference type="InterPro" id="IPR017853">
    <property type="entry name" value="GH"/>
</dbReference>
<dbReference type="EMBL" id="LR215974">
    <property type="protein sequence ID" value="VFB03252.1"/>
    <property type="molecule type" value="Genomic_DNA"/>
</dbReference>
<dbReference type="Proteomes" id="UP000290013">
    <property type="component" value="Chromosome"/>
</dbReference>